<accession>A0A2V4YBE3</accession>
<comment type="similarity">
    <text evidence="1">Belongs to the UPF0047 family.</text>
</comment>
<dbReference type="Proteomes" id="UP000248054">
    <property type="component" value="Unassembled WGS sequence"/>
</dbReference>
<dbReference type="AlphaFoldDB" id="A0A2V4YBE3"/>
<dbReference type="Pfam" id="PF01894">
    <property type="entry name" value="YjbQ"/>
    <property type="match status" value="1"/>
</dbReference>
<protein>
    <submittedName>
        <fullName evidence="2">Secondary thiamine-phosphate synthase enzyme</fullName>
    </submittedName>
</protein>
<dbReference type="OrthoDB" id="9801725at2"/>
<dbReference type="InterPro" id="IPR001602">
    <property type="entry name" value="UPF0047_YjbQ-like"/>
</dbReference>
<evidence type="ECO:0000256" key="1">
    <source>
        <dbReference type="ARBA" id="ARBA00005534"/>
    </source>
</evidence>
<dbReference type="EMBL" id="QJTD01000006">
    <property type="protein sequence ID" value="PYE80362.1"/>
    <property type="molecule type" value="Genomic_DNA"/>
</dbReference>
<dbReference type="PIRSF" id="PIRSF004681">
    <property type="entry name" value="UCP004681"/>
    <property type="match status" value="1"/>
</dbReference>
<proteinExistence type="inferred from homology"/>
<reference evidence="2 3" key="1">
    <citation type="submission" date="2018-06" db="EMBL/GenBank/DDBJ databases">
        <title>Genomic Encyclopedia of Type Strains, Phase III (KMG-III): the genomes of soil and plant-associated and newly described type strains.</title>
        <authorList>
            <person name="Whitman W."/>
        </authorList>
    </citation>
    <scope>NUCLEOTIDE SEQUENCE [LARGE SCALE GENOMIC DNA]</scope>
    <source>
        <strain evidence="2 3">CECT 7945</strain>
    </source>
</reference>
<dbReference type="PANTHER" id="PTHR30615:SF8">
    <property type="entry name" value="UPF0047 PROTEIN C4A8.02C"/>
    <property type="match status" value="1"/>
</dbReference>
<organism evidence="2 3">
    <name type="scientific">Winogradskyella epiphytica</name>
    <dbReference type="NCBI Taxonomy" id="262005"/>
    <lineage>
        <taxon>Bacteria</taxon>
        <taxon>Pseudomonadati</taxon>
        <taxon>Bacteroidota</taxon>
        <taxon>Flavobacteriia</taxon>
        <taxon>Flavobacteriales</taxon>
        <taxon>Flavobacteriaceae</taxon>
        <taxon>Winogradskyella</taxon>
    </lineage>
</organism>
<dbReference type="SUPFAM" id="SSF111038">
    <property type="entry name" value="YjbQ-like"/>
    <property type="match status" value="1"/>
</dbReference>
<name>A0A2V4YBE3_9FLAO</name>
<gene>
    <name evidence="2" type="ORF">DFQ11_106165</name>
</gene>
<dbReference type="RefSeq" id="WP_110476219.1">
    <property type="nucleotide sequence ID" value="NZ_BMWQ01000006.1"/>
</dbReference>
<keyword evidence="3" id="KW-1185">Reference proteome</keyword>
<evidence type="ECO:0000313" key="3">
    <source>
        <dbReference type="Proteomes" id="UP000248054"/>
    </source>
</evidence>
<dbReference type="InterPro" id="IPR035917">
    <property type="entry name" value="YjbQ-like_sf"/>
</dbReference>
<dbReference type="NCBIfam" id="TIGR00149">
    <property type="entry name" value="TIGR00149_YjbQ"/>
    <property type="match status" value="1"/>
</dbReference>
<comment type="caution">
    <text evidence="2">The sequence shown here is derived from an EMBL/GenBank/DDBJ whole genome shotgun (WGS) entry which is preliminary data.</text>
</comment>
<dbReference type="PANTHER" id="PTHR30615">
    <property type="entry name" value="UNCHARACTERIZED PROTEIN YJBQ-RELATED"/>
    <property type="match status" value="1"/>
</dbReference>
<sequence length="140" mass="15923">MQVFQKQITLIPFSRGFHLITEDILRAFPEIRHIQVGQLHVFIKHTSASLTINENADPTVREDFESHINTMVPENQSYYKHTYEGADDMPAHIKSSLMGASVQIPITNGQLNMGIWQGVYLCEHRNRACGRELVLTAFGN</sequence>
<dbReference type="Gene3D" id="2.60.120.460">
    <property type="entry name" value="YjbQ-like"/>
    <property type="match status" value="1"/>
</dbReference>
<evidence type="ECO:0000313" key="2">
    <source>
        <dbReference type="EMBL" id="PYE80362.1"/>
    </source>
</evidence>